<reference evidence="1 2" key="2">
    <citation type="submission" date="2018-11" db="EMBL/GenBank/DDBJ databases">
        <authorList>
            <consortium name="Pathogen Informatics"/>
        </authorList>
    </citation>
    <scope>NUCLEOTIDE SEQUENCE [LARGE SCALE GENOMIC DNA]</scope>
</reference>
<accession>A0A0R3VZE8</accession>
<evidence type="ECO:0000313" key="3">
    <source>
        <dbReference type="WBParaSite" id="TASK_0000279201-mRNA-1"/>
    </source>
</evidence>
<reference evidence="3" key="1">
    <citation type="submission" date="2017-02" db="UniProtKB">
        <authorList>
            <consortium name="WormBaseParasite"/>
        </authorList>
    </citation>
    <scope>IDENTIFICATION</scope>
</reference>
<evidence type="ECO:0000313" key="2">
    <source>
        <dbReference type="Proteomes" id="UP000282613"/>
    </source>
</evidence>
<evidence type="ECO:0000313" key="1">
    <source>
        <dbReference type="EMBL" id="VDK26185.1"/>
    </source>
</evidence>
<name>A0A0R3VZE8_TAEAS</name>
<proteinExistence type="predicted"/>
<protein>
    <submittedName>
        <fullName evidence="1 3">Uncharacterized protein</fullName>
    </submittedName>
</protein>
<dbReference type="AlphaFoldDB" id="A0A0R3VZE8"/>
<organism evidence="3">
    <name type="scientific">Taenia asiatica</name>
    <name type="common">Asian tapeworm</name>
    <dbReference type="NCBI Taxonomy" id="60517"/>
    <lineage>
        <taxon>Eukaryota</taxon>
        <taxon>Metazoa</taxon>
        <taxon>Spiralia</taxon>
        <taxon>Lophotrochozoa</taxon>
        <taxon>Platyhelminthes</taxon>
        <taxon>Cestoda</taxon>
        <taxon>Eucestoda</taxon>
        <taxon>Cyclophyllidea</taxon>
        <taxon>Taeniidae</taxon>
        <taxon>Taenia</taxon>
    </lineage>
</organism>
<dbReference type="EMBL" id="UYRS01003116">
    <property type="protein sequence ID" value="VDK26185.1"/>
    <property type="molecule type" value="Genomic_DNA"/>
</dbReference>
<dbReference type="WBParaSite" id="TASK_0000279201-mRNA-1">
    <property type="protein sequence ID" value="TASK_0000279201-mRNA-1"/>
    <property type="gene ID" value="TASK_0000279201"/>
</dbReference>
<dbReference type="Proteomes" id="UP000282613">
    <property type="component" value="Unassembled WGS sequence"/>
</dbReference>
<sequence>MGVHAANMAAWLPYLVKQRKYPSNIIVIEALNTWRLFGSALLMRLWEGVQTKSDEAAWDLMCDVGIADTTEVSADDFVVCFDSLYLFEW</sequence>
<gene>
    <name evidence="1" type="ORF">TASK_LOCUS2793</name>
</gene>
<keyword evidence="2" id="KW-1185">Reference proteome</keyword>